<organism evidence="1 2">
    <name type="scientific">Vermiconidia calcicola</name>
    <dbReference type="NCBI Taxonomy" id="1690605"/>
    <lineage>
        <taxon>Eukaryota</taxon>
        <taxon>Fungi</taxon>
        <taxon>Dikarya</taxon>
        <taxon>Ascomycota</taxon>
        <taxon>Pezizomycotina</taxon>
        <taxon>Dothideomycetes</taxon>
        <taxon>Dothideomycetidae</taxon>
        <taxon>Mycosphaerellales</taxon>
        <taxon>Extremaceae</taxon>
        <taxon>Vermiconidia</taxon>
    </lineage>
</organism>
<sequence>MADSRPSCKKCQVSKDGLCSDCSQVKQLLQHTGAWAEEASAKEDGLSHDQTQTGPGIAPTEARLLTTGHTNISNSDNSLDKQQNYRIYGAATNQDYDAVQYLGSESVRRQPSNASTIAVSGTTIAGDRLQSSMSPDRARVHREAGGRASELAARLRPSNLTNNNGRS</sequence>
<proteinExistence type="predicted"/>
<name>A0ACC3NFM9_9PEZI</name>
<dbReference type="EMBL" id="JAUTXU010000050">
    <property type="protein sequence ID" value="KAK3715285.1"/>
    <property type="molecule type" value="Genomic_DNA"/>
</dbReference>
<dbReference type="Proteomes" id="UP001281147">
    <property type="component" value="Unassembled WGS sequence"/>
</dbReference>
<reference evidence="1" key="1">
    <citation type="submission" date="2023-07" db="EMBL/GenBank/DDBJ databases">
        <title>Black Yeasts Isolated from many extreme environments.</title>
        <authorList>
            <person name="Coleine C."/>
            <person name="Stajich J.E."/>
            <person name="Selbmann L."/>
        </authorList>
    </citation>
    <scope>NUCLEOTIDE SEQUENCE</scope>
    <source>
        <strain evidence="1">CCFEE 5714</strain>
    </source>
</reference>
<keyword evidence="2" id="KW-1185">Reference proteome</keyword>
<evidence type="ECO:0000313" key="2">
    <source>
        <dbReference type="Proteomes" id="UP001281147"/>
    </source>
</evidence>
<protein>
    <submittedName>
        <fullName evidence="1">Uncharacterized protein</fullName>
    </submittedName>
</protein>
<comment type="caution">
    <text evidence="1">The sequence shown here is derived from an EMBL/GenBank/DDBJ whole genome shotgun (WGS) entry which is preliminary data.</text>
</comment>
<accession>A0ACC3NFM9</accession>
<gene>
    <name evidence="1" type="ORF">LTR37_007252</name>
</gene>
<evidence type="ECO:0000313" key="1">
    <source>
        <dbReference type="EMBL" id="KAK3715285.1"/>
    </source>
</evidence>